<feature type="transmembrane region" description="Helical" evidence="7">
    <location>
        <begin position="450"/>
        <end position="467"/>
    </location>
</feature>
<keyword evidence="6" id="KW-0915">Sodium</keyword>
<evidence type="ECO:0000256" key="4">
    <source>
        <dbReference type="ARBA" id="ARBA00022989"/>
    </source>
</evidence>
<name>A0A9D3SEY8_9TELE</name>
<dbReference type="AlphaFoldDB" id="A0A9D3SEY8"/>
<dbReference type="GO" id="GO:0015139">
    <property type="term" value="F:alpha-ketoglutarate transmembrane transporter activity"/>
    <property type="evidence" value="ECO:0007669"/>
    <property type="project" value="TreeGrafter"/>
</dbReference>
<keyword evidence="6" id="KW-0739">Sodium transport</keyword>
<feature type="transmembrane region" description="Helical" evidence="7">
    <location>
        <begin position="348"/>
        <end position="365"/>
    </location>
</feature>
<dbReference type="CDD" id="cd01115">
    <property type="entry name" value="SLC13_permease"/>
    <property type="match status" value="1"/>
</dbReference>
<evidence type="ECO:0000313" key="8">
    <source>
        <dbReference type="EMBL" id="KAG7321275.1"/>
    </source>
</evidence>
<keyword evidence="5 7" id="KW-0472">Membrane</keyword>
<dbReference type="GO" id="GO:0071285">
    <property type="term" value="P:cellular response to lithium ion"/>
    <property type="evidence" value="ECO:0007669"/>
    <property type="project" value="TreeGrafter"/>
</dbReference>
<evidence type="ECO:0000256" key="6">
    <source>
        <dbReference type="ARBA" id="ARBA00023201"/>
    </source>
</evidence>
<evidence type="ECO:0000256" key="1">
    <source>
        <dbReference type="ARBA" id="ARBA00004141"/>
    </source>
</evidence>
<evidence type="ECO:0000256" key="2">
    <source>
        <dbReference type="ARBA" id="ARBA00006772"/>
    </source>
</evidence>
<evidence type="ECO:0000313" key="9">
    <source>
        <dbReference type="Proteomes" id="UP000824219"/>
    </source>
</evidence>
<keyword evidence="9" id="KW-1185">Reference proteome</keyword>
<feature type="transmembrane region" description="Helical" evidence="7">
    <location>
        <begin position="282"/>
        <end position="307"/>
    </location>
</feature>
<dbReference type="GO" id="GO:0015141">
    <property type="term" value="F:succinate transmembrane transporter activity"/>
    <property type="evidence" value="ECO:0007669"/>
    <property type="project" value="TreeGrafter"/>
</dbReference>
<reference evidence="8 9" key="1">
    <citation type="submission" date="2021-06" db="EMBL/GenBank/DDBJ databases">
        <title>Chromosome-level genome assembly of the red-tail catfish (Hemibagrus wyckioides).</title>
        <authorList>
            <person name="Shao F."/>
        </authorList>
    </citation>
    <scope>NUCLEOTIDE SEQUENCE [LARGE SCALE GENOMIC DNA]</scope>
    <source>
        <strain evidence="8">EC202008001</strain>
        <tissue evidence="8">Blood</tissue>
    </source>
</reference>
<evidence type="ECO:0008006" key="10">
    <source>
        <dbReference type="Google" id="ProtNLM"/>
    </source>
</evidence>
<feature type="transmembrane region" description="Helical" evidence="7">
    <location>
        <begin position="25"/>
        <end position="45"/>
    </location>
</feature>
<comment type="subcellular location">
    <subcellularLocation>
        <location evidence="1">Membrane</location>
        <topology evidence="1">Multi-pass membrane protein</topology>
    </subcellularLocation>
</comment>
<gene>
    <name evidence="8" type="ORF">KOW79_015690</name>
</gene>
<comment type="similarity">
    <text evidence="2">Belongs to the SLC13A/DASS transporter (TC 2.A.47) family. NADC subfamily.</text>
</comment>
<protein>
    <recommendedName>
        <fullName evidence="10">Solute carrier family 13 member 2</fullName>
    </recommendedName>
</protein>
<dbReference type="GO" id="GO:0017153">
    <property type="term" value="F:sodium:dicarboxylate symporter activity"/>
    <property type="evidence" value="ECO:0007669"/>
    <property type="project" value="TreeGrafter"/>
</dbReference>
<feature type="transmembrane region" description="Helical" evidence="7">
    <location>
        <begin position="52"/>
        <end position="80"/>
    </location>
</feature>
<sequence length="643" mass="71091">MDFFRTECAPFMRDLKEIGVWLWRFRNYLIIYITPFLILPLPLIYPSPEANCGYVIILMALYWCTECIPLAVTALLPAILFPFLGIMESEQVCVLYLKDSNMLFIGGLLVAIAVEHWNLHKRIALGVLLIVGVRPALLMLGFMSVTAFLSMWISNTATTAMMLPIAQAVLHQLSKSEAERDERELREGRDNQAFEMAEITTTKIPLDNVNQYETTGLEHTMDSVAEHKRKAREQKYLWLNKGMSLCVCYSASIGGTATLTGTTPNLILKGQMDNLFKENPNVINFASWFGFAFPNMVLMLLLAWLWLQFMYLGLNFKKTFGCGVKNAGDEEAYGVIKQEFKKLGRMKFAEGAVLTIFVVLVVLWFSREPGFMPGWASSLNEYGQFVTDGTVAILVSTVFFLIPSQIPTYLCGLTDDEPQGTVEGEDTVQQRQKPQAPPALLEWKVVHERMPWNIVLLLGGGYALATGSEVSGLSKWLGQSLAPLENIPPFAISILLCLLVGTFTECSSNTATTTLFLPILASMATTINLHPLYVMLPCTISASMAFMLPVATPPNAIAFSYGTLKVLDMAKSGLVLNLIGILCINLAINTWGTLMFQLDVFPAWANTTEIPTAIPTETLNTTLATTLTATLATTLNATLTAPL</sequence>
<feature type="transmembrane region" description="Helical" evidence="7">
    <location>
        <begin position="487"/>
        <end position="503"/>
    </location>
</feature>
<keyword evidence="6" id="KW-0813">Transport</keyword>
<proteinExistence type="inferred from homology"/>
<dbReference type="PANTHER" id="PTHR10283">
    <property type="entry name" value="SOLUTE CARRIER FAMILY 13 MEMBER"/>
    <property type="match status" value="1"/>
</dbReference>
<feature type="transmembrane region" description="Helical" evidence="7">
    <location>
        <begin position="385"/>
        <end position="402"/>
    </location>
</feature>
<comment type="caution">
    <text evidence="8">The sequence shown here is derived from an EMBL/GenBank/DDBJ whole genome shotgun (WGS) entry which is preliminary data.</text>
</comment>
<feature type="transmembrane region" description="Helical" evidence="7">
    <location>
        <begin position="124"/>
        <end position="143"/>
    </location>
</feature>
<keyword evidence="4 7" id="KW-1133">Transmembrane helix</keyword>
<feature type="transmembrane region" description="Helical" evidence="7">
    <location>
        <begin position="540"/>
        <end position="562"/>
    </location>
</feature>
<evidence type="ECO:0000256" key="5">
    <source>
        <dbReference type="ARBA" id="ARBA00023136"/>
    </source>
</evidence>
<dbReference type="OrthoDB" id="6493944at2759"/>
<evidence type="ECO:0000256" key="7">
    <source>
        <dbReference type="SAM" id="Phobius"/>
    </source>
</evidence>
<feature type="transmembrane region" description="Helical" evidence="7">
    <location>
        <begin position="574"/>
        <end position="594"/>
    </location>
</feature>
<dbReference type="Proteomes" id="UP000824219">
    <property type="component" value="Linkage Group LG18"/>
</dbReference>
<evidence type="ECO:0000256" key="3">
    <source>
        <dbReference type="ARBA" id="ARBA00022692"/>
    </source>
</evidence>
<dbReference type="PANTHER" id="PTHR10283:SF82">
    <property type="entry name" value="SOLUTE CARRIER FAMILY 13 MEMBER 2"/>
    <property type="match status" value="1"/>
</dbReference>
<keyword evidence="6" id="KW-0406">Ion transport</keyword>
<dbReference type="EMBL" id="JAHKSW010000018">
    <property type="protein sequence ID" value="KAG7321275.1"/>
    <property type="molecule type" value="Genomic_DNA"/>
</dbReference>
<feature type="transmembrane region" description="Helical" evidence="7">
    <location>
        <begin position="515"/>
        <end position="534"/>
    </location>
</feature>
<accession>A0A9D3SEY8</accession>
<keyword evidence="3 7" id="KW-0812">Transmembrane</keyword>
<dbReference type="InterPro" id="IPR001898">
    <property type="entry name" value="SLC13A/DASS"/>
</dbReference>
<organism evidence="8 9">
    <name type="scientific">Hemibagrus wyckioides</name>
    <dbReference type="NCBI Taxonomy" id="337641"/>
    <lineage>
        <taxon>Eukaryota</taxon>
        <taxon>Metazoa</taxon>
        <taxon>Chordata</taxon>
        <taxon>Craniata</taxon>
        <taxon>Vertebrata</taxon>
        <taxon>Euteleostomi</taxon>
        <taxon>Actinopterygii</taxon>
        <taxon>Neopterygii</taxon>
        <taxon>Teleostei</taxon>
        <taxon>Ostariophysi</taxon>
        <taxon>Siluriformes</taxon>
        <taxon>Bagridae</taxon>
        <taxon>Hemibagrus</taxon>
    </lineage>
</organism>
<dbReference type="GO" id="GO:0015138">
    <property type="term" value="F:fumarate transmembrane transporter activity"/>
    <property type="evidence" value="ECO:0007669"/>
    <property type="project" value="TreeGrafter"/>
</dbReference>
<dbReference type="Pfam" id="PF00939">
    <property type="entry name" value="Na_sulph_symp"/>
    <property type="match status" value="1"/>
</dbReference>
<feature type="transmembrane region" description="Helical" evidence="7">
    <location>
        <begin position="100"/>
        <end position="117"/>
    </location>
</feature>
<dbReference type="GO" id="GO:0005886">
    <property type="term" value="C:plasma membrane"/>
    <property type="evidence" value="ECO:0007669"/>
    <property type="project" value="TreeGrafter"/>
</dbReference>
<feature type="transmembrane region" description="Helical" evidence="7">
    <location>
        <begin position="238"/>
        <end position="262"/>
    </location>
</feature>